<evidence type="ECO:0000313" key="2">
    <source>
        <dbReference type="Proteomes" id="UP000632498"/>
    </source>
</evidence>
<reference evidence="1" key="2">
    <citation type="submission" date="2020-09" db="EMBL/GenBank/DDBJ databases">
        <authorList>
            <person name="Sun Q."/>
            <person name="Zhou Y."/>
        </authorList>
    </citation>
    <scope>NUCLEOTIDE SEQUENCE</scope>
    <source>
        <strain evidence="1">CGMCC 1.15254</strain>
    </source>
</reference>
<dbReference type="Proteomes" id="UP000632498">
    <property type="component" value="Unassembled WGS sequence"/>
</dbReference>
<keyword evidence="2" id="KW-1185">Reference proteome</keyword>
<dbReference type="InterPro" id="IPR035437">
    <property type="entry name" value="SNase_OB-fold_sf"/>
</dbReference>
<organism evidence="1 2">
    <name type="scientific">Terasakiella brassicae</name>
    <dbReference type="NCBI Taxonomy" id="1634917"/>
    <lineage>
        <taxon>Bacteria</taxon>
        <taxon>Pseudomonadati</taxon>
        <taxon>Pseudomonadota</taxon>
        <taxon>Alphaproteobacteria</taxon>
        <taxon>Rhodospirillales</taxon>
        <taxon>Terasakiellaceae</taxon>
        <taxon>Terasakiella</taxon>
    </lineage>
</organism>
<reference evidence="1" key="1">
    <citation type="journal article" date="2014" name="Int. J. Syst. Evol. Microbiol.">
        <title>Complete genome sequence of Corynebacterium casei LMG S-19264T (=DSM 44701T), isolated from a smear-ripened cheese.</title>
        <authorList>
            <consortium name="US DOE Joint Genome Institute (JGI-PGF)"/>
            <person name="Walter F."/>
            <person name="Albersmeier A."/>
            <person name="Kalinowski J."/>
            <person name="Ruckert C."/>
        </authorList>
    </citation>
    <scope>NUCLEOTIDE SEQUENCE</scope>
    <source>
        <strain evidence="1">CGMCC 1.15254</strain>
    </source>
</reference>
<dbReference type="Gene3D" id="2.40.50.90">
    <property type="match status" value="1"/>
</dbReference>
<dbReference type="SUPFAM" id="SSF50199">
    <property type="entry name" value="Staphylococcal nuclease"/>
    <property type="match status" value="1"/>
</dbReference>
<accession>A0A917BXZ4</accession>
<dbReference type="EMBL" id="BMHV01000010">
    <property type="protein sequence ID" value="GGF62988.1"/>
    <property type="molecule type" value="Genomic_DNA"/>
</dbReference>
<sequence>MASSVKRFIPSYLYLISTLLFVGLSGFWVKGAFAQSVTDTIKDIQLPFHVTLEKNGDIRLAGLLFDPQSTSLNDLVKIGDRVTVRLLSDKPDRYGRKPAHMYLKDGRWVQGELVREGKATPFPYPGETAFIRDLYLLETRQAHSALSETIALDKFAIVEGRVIDVAVIKGTTYLNFGNNWRSDFTIKVSKKMQKKFRAFGFDFPTLKERDVRIRGWVFQQNGPMIAPEHPAQLEVIEK</sequence>
<evidence type="ECO:0000313" key="1">
    <source>
        <dbReference type="EMBL" id="GGF62988.1"/>
    </source>
</evidence>
<name>A0A917BXZ4_9PROT</name>
<proteinExistence type="predicted"/>
<comment type="caution">
    <text evidence="1">The sequence shown here is derived from an EMBL/GenBank/DDBJ whole genome shotgun (WGS) entry which is preliminary data.</text>
</comment>
<gene>
    <name evidence="1" type="ORF">GCM10011332_16120</name>
</gene>
<dbReference type="AlphaFoldDB" id="A0A917BXZ4"/>
<protein>
    <submittedName>
        <fullName evidence="1">Uncharacterized protein</fullName>
    </submittedName>
</protein>